<protein>
    <submittedName>
        <fullName evidence="1">Uncharacterized protein</fullName>
    </submittedName>
</protein>
<dbReference type="GeneID" id="81403056"/>
<evidence type="ECO:0000313" key="2">
    <source>
        <dbReference type="Proteomes" id="UP001149079"/>
    </source>
</evidence>
<gene>
    <name evidence="1" type="ORF">N7515_003142</name>
</gene>
<organism evidence="1 2">
    <name type="scientific">Penicillium bovifimosum</name>
    <dbReference type="NCBI Taxonomy" id="126998"/>
    <lineage>
        <taxon>Eukaryota</taxon>
        <taxon>Fungi</taxon>
        <taxon>Dikarya</taxon>
        <taxon>Ascomycota</taxon>
        <taxon>Pezizomycotina</taxon>
        <taxon>Eurotiomycetes</taxon>
        <taxon>Eurotiomycetidae</taxon>
        <taxon>Eurotiales</taxon>
        <taxon>Aspergillaceae</taxon>
        <taxon>Penicillium</taxon>
    </lineage>
</organism>
<dbReference type="RefSeq" id="XP_056522943.1">
    <property type="nucleotide sequence ID" value="XM_056663886.1"/>
</dbReference>
<name>A0A9W9H426_9EURO</name>
<reference evidence="1" key="1">
    <citation type="submission" date="2022-11" db="EMBL/GenBank/DDBJ databases">
        <authorList>
            <person name="Petersen C."/>
        </authorList>
    </citation>
    <scope>NUCLEOTIDE SEQUENCE</scope>
    <source>
        <strain evidence="1">IBT 22155</strain>
    </source>
</reference>
<keyword evidence="2" id="KW-1185">Reference proteome</keyword>
<comment type="caution">
    <text evidence="1">The sequence shown here is derived from an EMBL/GenBank/DDBJ whole genome shotgun (WGS) entry which is preliminary data.</text>
</comment>
<dbReference type="EMBL" id="JAPQKL010000003">
    <property type="protein sequence ID" value="KAJ5138294.1"/>
    <property type="molecule type" value="Genomic_DNA"/>
</dbReference>
<accession>A0A9W9H426</accession>
<reference evidence="1" key="2">
    <citation type="journal article" date="2023" name="IMA Fungus">
        <title>Comparative genomic study of the Penicillium genus elucidates a diverse pangenome and 15 lateral gene transfer events.</title>
        <authorList>
            <person name="Petersen C."/>
            <person name="Sorensen T."/>
            <person name="Nielsen M.R."/>
            <person name="Sondergaard T.E."/>
            <person name="Sorensen J.L."/>
            <person name="Fitzpatrick D.A."/>
            <person name="Frisvad J.C."/>
            <person name="Nielsen K.L."/>
        </authorList>
    </citation>
    <scope>NUCLEOTIDE SEQUENCE</scope>
    <source>
        <strain evidence="1">IBT 22155</strain>
    </source>
</reference>
<evidence type="ECO:0000313" key="1">
    <source>
        <dbReference type="EMBL" id="KAJ5138294.1"/>
    </source>
</evidence>
<dbReference type="AlphaFoldDB" id="A0A9W9H426"/>
<proteinExistence type="predicted"/>
<sequence>MTDDPTLQNCRIGRCIIRKISSLDRASRRPNLRVLTSNESEIWGRLIQSWEIGIQNHNQ</sequence>
<dbReference type="Proteomes" id="UP001149079">
    <property type="component" value="Unassembled WGS sequence"/>
</dbReference>